<accession>A0A5M3XDF1</accession>
<dbReference type="Proteomes" id="UP000331127">
    <property type="component" value="Unassembled WGS sequence"/>
</dbReference>
<dbReference type="AlphaFoldDB" id="A0A5M3XDF1"/>
<feature type="compositionally biased region" description="Basic and acidic residues" evidence="1">
    <location>
        <begin position="92"/>
        <end position="105"/>
    </location>
</feature>
<evidence type="ECO:0000313" key="2">
    <source>
        <dbReference type="EMBL" id="GES16953.1"/>
    </source>
</evidence>
<comment type="caution">
    <text evidence="2">The sequence shown here is derived from an EMBL/GenBank/DDBJ whole genome shotgun (WGS) entry which is preliminary data.</text>
</comment>
<name>A0A5M3XDF1_9ACTN</name>
<evidence type="ECO:0000256" key="1">
    <source>
        <dbReference type="SAM" id="MobiDB-lite"/>
    </source>
</evidence>
<feature type="region of interest" description="Disordered" evidence="1">
    <location>
        <begin position="46"/>
        <end position="105"/>
    </location>
</feature>
<organism evidence="2 3">
    <name type="scientific">Acrocarpospora macrocephala</name>
    <dbReference type="NCBI Taxonomy" id="150177"/>
    <lineage>
        <taxon>Bacteria</taxon>
        <taxon>Bacillati</taxon>
        <taxon>Actinomycetota</taxon>
        <taxon>Actinomycetes</taxon>
        <taxon>Streptosporangiales</taxon>
        <taxon>Streptosporangiaceae</taxon>
        <taxon>Acrocarpospora</taxon>
    </lineage>
</organism>
<dbReference type="EMBL" id="BLAE01000125">
    <property type="protein sequence ID" value="GES16953.1"/>
    <property type="molecule type" value="Genomic_DNA"/>
</dbReference>
<sequence length="105" mass="11038">MPSGLALNEGLGEGVGSAAADPVGTIAATRLSTAAAPVRRKCLDERGFLDTKPPCGLRDSSSHSKRRRATPHPFQGARKGPQPSPVVDDGLTPDHRLARPDTEFN</sequence>
<proteinExistence type="predicted"/>
<gene>
    <name evidence="2" type="ORF">Amac_105510</name>
</gene>
<keyword evidence="3" id="KW-1185">Reference proteome</keyword>
<evidence type="ECO:0000313" key="3">
    <source>
        <dbReference type="Proteomes" id="UP000331127"/>
    </source>
</evidence>
<protein>
    <submittedName>
        <fullName evidence="2">Uncharacterized protein</fullName>
    </submittedName>
</protein>
<reference evidence="2 3" key="1">
    <citation type="submission" date="2019-10" db="EMBL/GenBank/DDBJ databases">
        <title>Whole genome shotgun sequence of Acrocarpospora macrocephala NBRC 16266.</title>
        <authorList>
            <person name="Ichikawa N."/>
            <person name="Kimura A."/>
            <person name="Kitahashi Y."/>
            <person name="Komaki H."/>
            <person name="Oguchi A."/>
        </authorList>
    </citation>
    <scope>NUCLEOTIDE SEQUENCE [LARGE SCALE GENOMIC DNA]</scope>
    <source>
        <strain evidence="2 3">NBRC 16266</strain>
    </source>
</reference>